<dbReference type="SUPFAM" id="SSF58104">
    <property type="entry name" value="Methyl-accepting chemotaxis protein (MCP) signaling domain"/>
    <property type="match status" value="1"/>
</dbReference>
<evidence type="ECO:0000256" key="4">
    <source>
        <dbReference type="SAM" id="Coils"/>
    </source>
</evidence>
<feature type="transmembrane region" description="Helical" evidence="5">
    <location>
        <begin position="37"/>
        <end position="70"/>
    </location>
</feature>
<dbReference type="EMBL" id="BMYR01000004">
    <property type="protein sequence ID" value="GGW56987.1"/>
    <property type="molecule type" value="Genomic_DNA"/>
</dbReference>
<name>A0ABQ2WIQ7_9ALTE</name>
<dbReference type="PROSITE" id="PS50111">
    <property type="entry name" value="CHEMOTAXIS_TRANSDUC_2"/>
    <property type="match status" value="1"/>
</dbReference>
<evidence type="ECO:0000256" key="3">
    <source>
        <dbReference type="PROSITE-ProRule" id="PRU00284"/>
    </source>
</evidence>
<comment type="subcellular location">
    <subcellularLocation>
        <location evidence="1">Membrane</location>
    </subcellularLocation>
</comment>
<keyword evidence="5" id="KW-1133">Transmembrane helix</keyword>
<protein>
    <submittedName>
        <fullName evidence="7">Methyl-accepting chemotaxis protein</fullName>
    </submittedName>
</protein>
<dbReference type="RefSeq" id="WP_189481377.1">
    <property type="nucleotide sequence ID" value="NZ_BMYR01000004.1"/>
</dbReference>
<evidence type="ECO:0000256" key="1">
    <source>
        <dbReference type="ARBA" id="ARBA00004370"/>
    </source>
</evidence>
<keyword evidence="8" id="KW-1185">Reference proteome</keyword>
<dbReference type="Gene3D" id="1.10.287.950">
    <property type="entry name" value="Methyl-accepting chemotaxis protein"/>
    <property type="match status" value="1"/>
</dbReference>
<evidence type="ECO:0000256" key="5">
    <source>
        <dbReference type="SAM" id="Phobius"/>
    </source>
</evidence>
<sequence length="408" mass="44639">MNTVKLIASSNADSASEWLIITFIQKSLRYLHRYGVVLPYLLLGLTLGFVLAAFWCIWSILIAAFLLVAWGLERQLYVELQEVKFAYLQQVAANEHLQQQITQQSDNGLAELLSTLCQQIELARGDANNAVTGLTADFQFIYDALDHSIHLANNASAQFGQNDAGFAKDSKVELANVIKALNAALASKSELVQSVNYVSETATELMTQTASIQKISKEINLLSLNASIEAARAGAAGRGFAVVAERVRELSDITAEAANLIIQRMHTLMSAVGASSTKLSASQQQDQHILIEAEQKISAVLEQMNGVNQQLNDNVHALEQNAATVQQKVATALMQFQFQDRVSQKLGHTADALGQIQLLLGSEQALNKNQITAISEQLYASYTMKEERDSHQGAASNTTHVENEITFF</sequence>
<proteinExistence type="predicted"/>
<keyword evidence="2 3" id="KW-0807">Transducer</keyword>
<dbReference type="SMART" id="SM00283">
    <property type="entry name" value="MA"/>
    <property type="match status" value="1"/>
</dbReference>
<organism evidence="7 8">
    <name type="scientific">Alishewanella tabrizica</name>
    <dbReference type="NCBI Taxonomy" id="671278"/>
    <lineage>
        <taxon>Bacteria</taxon>
        <taxon>Pseudomonadati</taxon>
        <taxon>Pseudomonadota</taxon>
        <taxon>Gammaproteobacteria</taxon>
        <taxon>Alteromonadales</taxon>
        <taxon>Alteromonadaceae</taxon>
        <taxon>Alishewanella</taxon>
    </lineage>
</organism>
<evidence type="ECO:0000313" key="8">
    <source>
        <dbReference type="Proteomes" id="UP000634667"/>
    </source>
</evidence>
<dbReference type="InterPro" id="IPR004089">
    <property type="entry name" value="MCPsignal_dom"/>
</dbReference>
<evidence type="ECO:0000313" key="7">
    <source>
        <dbReference type="EMBL" id="GGW56987.1"/>
    </source>
</evidence>
<dbReference type="PANTHER" id="PTHR32089:SF112">
    <property type="entry name" value="LYSOZYME-LIKE PROTEIN-RELATED"/>
    <property type="match status" value="1"/>
</dbReference>
<gene>
    <name evidence="7" type="ORF">GCM10008111_11240</name>
</gene>
<evidence type="ECO:0000259" key="6">
    <source>
        <dbReference type="PROSITE" id="PS50111"/>
    </source>
</evidence>
<evidence type="ECO:0000256" key="2">
    <source>
        <dbReference type="ARBA" id="ARBA00023224"/>
    </source>
</evidence>
<accession>A0ABQ2WIQ7</accession>
<keyword evidence="4" id="KW-0175">Coiled coil</keyword>
<keyword evidence="5" id="KW-0812">Transmembrane</keyword>
<keyword evidence="5" id="KW-0472">Membrane</keyword>
<dbReference type="Pfam" id="PF00015">
    <property type="entry name" value="MCPsignal"/>
    <property type="match status" value="1"/>
</dbReference>
<feature type="domain" description="Methyl-accepting transducer" evidence="6">
    <location>
        <begin position="167"/>
        <end position="343"/>
    </location>
</feature>
<reference evidence="8" key="1">
    <citation type="journal article" date="2019" name="Int. J. Syst. Evol. Microbiol.">
        <title>The Global Catalogue of Microorganisms (GCM) 10K type strain sequencing project: providing services to taxonomists for standard genome sequencing and annotation.</title>
        <authorList>
            <consortium name="The Broad Institute Genomics Platform"/>
            <consortium name="The Broad Institute Genome Sequencing Center for Infectious Disease"/>
            <person name="Wu L."/>
            <person name="Ma J."/>
        </authorList>
    </citation>
    <scope>NUCLEOTIDE SEQUENCE [LARGE SCALE GENOMIC DNA]</scope>
    <source>
        <strain evidence="8">KCTC 23723</strain>
    </source>
</reference>
<dbReference type="PANTHER" id="PTHR32089">
    <property type="entry name" value="METHYL-ACCEPTING CHEMOTAXIS PROTEIN MCPB"/>
    <property type="match status" value="1"/>
</dbReference>
<feature type="coiled-coil region" evidence="4">
    <location>
        <begin position="290"/>
        <end position="328"/>
    </location>
</feature>
<comment type="caution">
    <text evidence="7">The sequence shown here is derived from an EMBL/GenBank/DDBJ whole genome shotgun (WGS) entry which is preliminary data.</text>
</comment>
<dbReference type="Proteomes" id="UP000634667">
    <property type="component" value="Unassembled WGS sequence"/>
</dbReference>